<evidence type="ECO:0000256" key="2">
    <source>
        <dbReference type="SAM" id="Phobius"/>
    </source>
</evidence>
<evidence type="ECO:0000313" key="3">
    <source>
        <dbReference type="EMBL" id="UVE51427.1"/>
    </source>
</evidence>
<name>A0ABY5RGC0_HALLR</name>
<reference evidence="3" key="1">
    <citation type="submission" date="2021-07" db="EMBL/GenBank/DDBJ databases">
        <title>Studies on halocins as antimicrobial molecules from haloarchaea.</title>
        <authorList>
            <person name="Kumar S."/>
            <person name="Khare S.K."/>
        </authorList>
    </citation>
    <scope>NUCLEOTIDE SEQUENCE</scope>
    <source>
        <strain evidence="3">NCIM 5678</strain>
    </source>
</reference>
<dbReference type="Proteomes" id="UP001058330">
    <property type="component" value="Chromosome"/>
</dbReference>
<feature type="transmembrane region" description="Helical" evidence="2">
    <location>
        <begin position="35"/>
        <end position="54"/>
    </location>
</feature>
<feature type="compositionally biased region" description="Acidic residues" evidence="1">
    <location>
        <begin position="70"/>
        <end position="84"/>
    </location>
</feature>
<gene>
    <name evidence="3" type="ORF">KU306_05990</name>
</gene>
<evidence type="ECO:0000313" key="4">
    <source>
        <dbReference type="Proteomes" id="UP001058330"/>
    </source>
</evidence>
<organism evidence="3 4">
    <name type="scientific">Haloferax larsenii</name>
    <dbReference type="NCBI Taxonomy" id="302484"/>
    <lineage>
        <taxon>Archaea</taxon>
        <taxon>Methanobacteriati</taxon>
        <taxon>Methanobacteriota</taxon>
        <taxon>Stenosarchaea group</taxon>
        <taxon>Halobacteria</taxon>
        <taxon>Halobacteriales</taxon>
        <taxon>Haloferacaceae</taxon>
        <taxon>Haloferax</taxon>
    </lineage>
</organism>
<dbReference type="GeneID" id="74528429"/>
<protein>
    <submittedName>
        <fullName evidence="3">Uncharacterized protein</fullName>
    </submittedName>
</protein>
<evidence type="ECO:0000256" key="1">
    <source>
        <dbReference type="SAM" id="MobiDB-lite"/>
    </source>
</evidence>
<keyword evidence="4" id="KW-1185">Reference proteome</keyword>
<dbReference type="EMBL" id="CP078063">
    <property type="protein sequence ID" value="UVE51427.1"/>
    <property type="molecule type" value="Genomic_DNA"/>
</dbReference>
<keyword evidence="2" id="KW-0812">Transmembrane</keyword>
<feature type="region of interest" description="Disordered" evidence="1">
    <location>
        <begin position="64"/>
        <end position="93"/>
    </location>
</feature>
<accession>A0ABY5RGC0</accession>
<keyword evidence="2" id="KW-1133">Transmembrane helix</keyword>
<keyword evidence="2" id="KW-0472">Membrane</keyword>
<proteinExistence type="predicted"/>
<sequence length="93" mass="10236">MSDGKIPVFKATQDIVGGAFGGLVVLLVQDGTSDLIVGFFTLFLIGLLTLSYGVHDLTKAYIKPNKEEKNEEEESDSDPSDEVDYYWPPHRAS</sequence>
<dbReference type="RefSeq" id="WP_258303170.1">
    <property type="nucleotide sequence ID" value="NZ_CP078063.1"/>
</dbReference>